<evidence type="ECO:0000256" key="4">
    <source>
        <dbReference type="ARBA" id="ARBA00022989"/>
    </source>
</evidence>
<feature type="domain" description="Cation efflux protein transmembrane" evidence="7">
    <location>
        <begin position="15"/>
        <end position="214"/>
    </location>
</feature>
<dbReference type="GO" id="GO:0006882">
    <property type="term" value="P:intracellular zinc ion homeostasis"/>
    <property type="evidence" value="ECO:0007669"/>
    <property type="project" value="TreeGrafter"/>
</dbReference>
<evidence type="ECO:0000256" key="2">
    <source>
        <dbReference type="ARBA" id="ARBA00022448"/>
    </source>
</evidence>
<evidence type="ECO:0000313" key="8">
    <source>
        <dbReference type="EMBL" id="TQN44861.1"/>
    </source>
</evidence>
<reference evidence="8 9" key="1">
    <citation type="submission" date="2019-06" db="EMBL/GenBank/DDBJ databases">
        <title>Sequencing the genomes of 1000 actinobacteria strains.</title>
        <authorList>
            <person name="Klenk H.-P."/>
        </authorList>
    </citation>
    <scope>NUCLEOTIDE SEQUENCE [LARGE SCALE GENOMIC DNA]</scope>
    <source>
        <strain evidence="8 9">DSM 21776</strain>
    </source>
</reference>
<comment type="subcellular location">
    <subcellularLocation>
        <location evidence="1">Membrane</location>
        <topology evidence="1">Multi-pass membrane protein</topology>
    </subcellularLocation>
</comment>
<dbReference type="PANTHER" id="PTHR43840:SF15">
    <property type="entry name" value="MITOCHONDRIAL METAL TRANSPORTER 1-RELATED"/>
    <property type="match status" value="1"/>
</dbReference>
<dbReference type="AlphaFoldDB" id="A0A543PLA8"/>
<dbReference type="OrthoDB" id="4475884at2"/>
<dbReference type="Gene3D" id="1.20.1510.10">
    <property type="entry name" value="Cation efflux protein transmembrane domain"/>
    <property type="match status" value="1"/>
</dbReference>
<keyword evidence="4 6" id="KW-1133">Transmembrane helix</keyword>
<keyword evidence="2" id="KW-0813">Transport</keyword>
<protein>
    <submittedName>
        <fullName evidence="8">Putative Co/Zn/Cd cation transporter (Cation efflux family)</fullName>
    </submittedName>
</protein>
<evidence type="ECO:0000256" key="5">
    <source>
        <dbReference type="ARBA" id="ARBA00023136"/>
    </source>
</evidence>
<feature type="transmembrane region" description="Helical" evidence="6">
    <location>
        <begin position="182"/>
        <end position="203"/>
    </location>
</feature>
<dbReference type="GO" id="GO:0015093">
    <property type="term" value="F:ferrous iron transmembrane transporter activity"/>
    <property type="evidence" value="ECO:0007669"/>
    <property type="project" value="TreeGrafter"/>
</dbReference>
<dbReference type="GO" id="GO:0015341">
    <property type="term" value="F:zinc efflux antiporter activity"/>
    <property type="evidence" value="ECO:0007669"/>
    <property type="project" value="TreeGrafter"/>
</dbReference>
<keyword evidence="3 6" id="KW-0812">Transmembrane</keyword>
<evidence type="ECO:0000256" key="6">
    <source>
        <dbReference type="SAM" id="Phobius"/>
    </source>
</evidence>
<dbReference type="InterPro" id="IPR050291">
    <property type="entry name" value="CDF_Transporter"/>
</dbReference>
<feature type="transmembrane region" description="Helical" evidence="6">
    <location>
        <begin position="40"/>
        <end position="61"/>
    </location>
</feature>
<dbReference type="SUPFAM" id="SSF161111">
    <property type="entry name" value="Cation efflux protein transmembrane domain-like"/>
    <property type="match status" value="1"/>
</dbReference>
<evidence type="ECO:0000259" key="7">
    <source>
        <dbReference type="Pfam" id="PF01545"/>
    </source>
</evidence>
<dbReference type="PANTHER" id="PTHR43840">
    <property type="entry name" value="MITOCHONDRIAL METAL TRANSPORTER 1-RELATED"/>
    <property type="match status" value="1"/>
</dbReference>
<feature type="transmembrane region" description="Helical" evidence="6">
    <location>
        <begin position="82"/>
        <end position="106"/>
    </location>
</feature>
<evidence type="ECO:0000256" key="3">
    <source>
        <dbReference type="ARBA" id="ARBA00022692"/>
    </source>
</evidence>
<dbReference type="Pfam" id="PF01545">
    <property type="entry name" value="Cation_efflux"/>
    <property type="match status" value="1"/>
</dbReference>
<dbReference type="InterPro" id="IPR058533">
    <property type="entry name" value="Cation_efflux_TM"/>
</dbReference>
<dbReference type="InterPro" id="IPR027469">
    <property type="entry name" value="Cation_efflux_TMD_sf"/>
</dbReference>
<accession>A0A543PLA8</accession>
<dbReference type="EMBL" id="VFQF01000003">
    <property type="protein sequence ID" value="TQN44861.1"/>
    <property type="molecule type" value="Genomic_DNA"/>
</dbReference>
<organism evidence="8 9">
    <name type="scientific">Humibacillus xanthopallidus</name>
    <dbReference type="NCBI Taxonomy" id="412689"/>
    <lineage>
        <taxon>Bacteria</taxon>
        <taxon>Bacillati</taxon>
        <taxon>Actinomycetota</taxon>
        <taxon>Actinomycetes</taxon>
        <taxon>Micrococcales</taxon>
        <taxon>Intrasporangiaceae</taxon>
        <taxon>Humibacillus</taxon>
    </lineage>
</organism>
<name>A0A543PLA8_9MICO</name>
<evidence type="ECO:0000256" key="1">
    <source>
        <dbReference type="ARBA" id="ARBA00004141"/>
    </source>
</evidence>
<gene>
    <name evidence="8" type="ORF">FHX52_4082</name>
</gene>
<proteinExistence type="predicted"/>
<comment type="caution">
    <text evidence="8">The sequence shown here is derived from an EMBL/GenBank/DDBJ whole genome shotgun (WGS) entry which is preliminary data.</text>
</comment>
<dbReference type="RefSeq" id="WP_141824161.1">
    <property type="nucleotide sequence ID" value="NZ_BAAAQC010000009.1"/>
</dbReference>
<sequence length="304" mass="31693">MTSDATREAAFRALRVSVVAGGVSAVLAVVWGLASGSRVILFDGVSAGIGLLMSGLSLAAARAAASGASHAFPYGRQAMLPLAIGGQGLARLGFTAYAVADAVTVLLAGGDSVETGSALLYAVIAACLCLGVTLWLRRHEGTSELVAAEVLGWRIATILSFAILSGFAFVALLPAGDLKQTAAAYVDPVLVIVVSLIVLPSPVRLVQTMLRELLDMRPPEEIEAPARAAVVEVCAGMGLPEPVIRMTKTGGRLYVEVDHLVEAGTWDVSDIDRLRTALGARLRSPAYTTWINVELSCDPTWQLG</sequence>
<dbReference type="Proteomes" id="UP000320085">
    <property type="component" value="Unassembled WGS sequence"/>
</dbReference>
<feature type="transmembrane region" description="Helical" evidence="6">
    <location>
        <begin position="118"/>
        <end position="136"/>
    </location>
</feature>
<feature type="transmembrane region" description="Helical" evidence="6">
    <location>
        <begin position="12"/>
        <end position="34"/>
    </location>
</feature>
<feature type="transmembrane region" description="Helical" evidence="6">
    <location>
        <begin position="156"/>
        <end position="176"/>
    </location>
</feature>
<evidence type="ECO:0000313" key="9">
    <source>
        <dbReference type="Proteomes" id="UP000320085"/>
    </source>
</evidence>
<keyword evidence="5 6" id="KW-0472">Membrane</keyword>
<dbReference type="GO" id="GO:0005886">
    <property type="term" value="C:plasma membrane"/>
    <property type="evidence" value="ECO:0007669"/>
    <property type="project" value="TreeGrafter"/>
</dbReference>
<dbReference type="GO" id="GO:0015086">
    <property type="term" value="F:cadmium ion transmembrane transporter activity"/>
    <property type="evidence" value="ECO:0007669"/>
    <property type="project" value="TreeGrafter"/>
</dbReference>